<dbReference type="Proteomes" id="UP000003434">
    <property type="component" value="Unassembled WGS sequence"/>
</dbReference>
<dbReference type="HOGENOM" id="CLU_006651_0_0_9"/>
<gene>
    <name evidence="4" type="ORF">HMPREF0381_2122</name>
</gene>
<comment type="caution">
    <text evidence="4">The sequence shown here is derived from an EMBL/GenBank/DDBJ whole genome shotgun (WGS) entry which is preliminary data.</text>
</comment>
<dbReference type="RefSeq" id="WP_008751886.1">
    <property type="nucleotide sequence ID" value="NZ_GL622296.1"/>
</dbReference>
<dbReference type="CDD" id="cd17933">
    <property type="entry name" value="DEXSc_RecD-like"/>
    <property type="match status" value="1"/>
</dbReference>
<dbReference type="Gene3D" id="2.30.30.940">
    <property type="match status" value="1"/>
</dbReference>
<accession>E6LQ87</accession>
<evidence type="ECO:0000313" key="4">
    <source>
        <dbReference type="EMBL" id="EFU76006.1"/>
    </source>
</evidence>
<organism evidence="4 5">
    <name type="scientific">Lachnoanaerobaculum saburreum DSM 3986</name>
    <dbReference type="NCBI Taxonomy" id="887325"/>
    <lineage>
        <taxon>Bacteria</taxon>
        <taxon>Bacillati</taxon>
        <taxon>Bacillota</taxon>
        <taxon>Clostridia</taxon>
        <taxon>Lachnospirales</taxon>
        <taxon>Lachnospiraceae</taxon>
        <taxon>Lachnoanaerobaculum</taxon>
    </lineage>
</organism>
<dbReference type="eggNOG" id="COG0507">
    <property type="taxonomic scope" value="Bacteria"/>
</dbReference>
<dbReference type="CDD" id="cd18809">
    <property type="entry name" value="SF1_C_RecD"/>
    <property type="match status" value="1"/>
</dbReference>
<sequence length="1235" mass="142579">MAQHISVRVAWHDHGWDGTVCQNPGDNNSCLRLKNISENRDDTFEKSVCGQCMTYNEEKLPCIAESSAFMSNCDLVRTTVHPYKQSNKSSHGHFLPTDIVYPAYSFVTKPFAWMMLKNIDKKQEEFGIDFSLEREPILGFKTDWIQDAMNHRAIFDTFYRDIVPNQSLVIAYTKQVPFVEDTRRVIIGMGHVKRYIPAVEHKHTDENTLRSMTWEGHICHSIRRDHQDGFIIPYQEMIEYANTHPDFDMSSITVFAPEDAFEEFSYATEHVSHDATIDVILSCIKAFEIINNCLDEDYSNVLDWLNIRLSEVWEDRGAFPGMGAMLTALELPLGVLIARQIKENVKDGDDIWDSVELLFENPESVVTNNLAVKVTPVLKLTWKHMSHERKVLFKLLSRLSLNIDQAKMLFYEDERIKARIHCTDDEIIKNPYILYEKTRLKIDGFYVSVCKVDRAIFPIPYIRERYPLEHPTMLNSENDQRRIRAIAIAALEEAANEGHTILPKDVLLDRIKNMNLDPICPVTMDIIEAIQKFLMAEIIKREMRDGTKYYKLVRIQEFDDIIERRISRRLNAPELPIDADWRQMLDDKFNDGLKISEQEERARMEKTAILEELAKSRISVLVGDAGTGKTTVLSVLCSHPDIKAGGVLLLAPTGKATVRLLQSMGDDARGFTALNVAQFLVRSKRFDWNDMRYVLSDTDYKDVPDTVIIDESSMLTEEMFGALIQALKRAKRIIFVGDPNQLPPIGSGRPFVDLVYMLKVNLDMGLFPHVCRHYGELTVNRRQKSDEVRSDVLLSRLFTTNEQITDDDIIADIEKNRDPNIEIKQWRSREDLEQLLLETMAREIGMEDIDDQEGFDISLGGVKTDFGIYFNTGAAKYAQKWQILAPVKNMPQGVMNVNRLIHLKYREKFLKISKRWGIHKRIANSLGHEGIVYGDKVINVINTGQKIGYPEEYARNYIANGEIGIACGDYNKSRSSRKNHENDMKVEFSSQPDILYSFDKHDFNEENGIAQLELAYALTVHKAQGSQFNTVILVLAEPCKLLSKEMLYTALTRQEGKIIILYNQEPYHLLKYTSVEYSDIAKRFTDLFRDVYKEDETGPDMRPDICCVNGKFYENKLVHKTIKGELVRSKSEVTIANQLHLHGVEYEYEPELKLEGKIKRPDFKIEDYDTGIVWYWEHCGMMENPQYMRRWEEKKAFYKKNGIEEGKNLIVTYDEHGAIDTAKIDKIIVNTFDLD</sequence>
<dbReference type="AlphaFoldDB" id="E6LQ87"/>
<evidence type="ECO:0000256" key="1">
    <source>
        <dbReference type="ARBA" id="ARBA00022741"/>
    </source>
</evidence>
<dbReference type="EMBL" id="AEPW01000082">
    <property type="protein sequence ID" value="EFU76006.1"/>
    <property type="molecule type" value="Genomic_DNA"/>
</dbReference>
<dbReference type="Gene3D" id="3.40.50.300">
    <property type="entry name" value="P-loop containing nucleotide triphosphate hydrolases"/>
    <property type="match status" value="2"/>
</dbReference>
<keyword evidence="1" id="KW-0547">Nucleotide-binding</keyword>
<dbReference type="InterPro" id="IPR027417">
    <property type="entry name" value="P-loop_NTPase"/>
</dbReference>
<name>E6LQ87_9FIRM</name>
<proteinExistence type="predicted"/>
<dbReference type="PANTHER" id="PTHR43788">
    <property type="entry name" value="DNA2/NAM7 HELICASE FAMILY MEMBER"/>
    <property type="match status" value="1"/>
</dbReference>
<protein>
    <recommendedName>
        <fullName evidence="3">UvrD-like helicase C-terminal domain-containing protein</fullName>
    </recommendedName>
</protein>
<dbReference type="InterPro" id="IPR027785">
    <property type="entry name" value="UvrD-like_helicase_C"/>
</dbReference>
<dbReference type="PANTHER" id="PTHR43788:SF6">
    <property type="entry name" value="DNA HELICASE B"/>
    <property type="match status" value="1"/>
</dbReference>
<evidence type="ECO:0000313" key="5">
    <source>
        <dbReference type="Proteomes" id="UP000003434"/>
    </source>
</evidence>
<evidence type="ECO:0000256" key="2">
    <source>
        <dbReference type="ARBA" id="ARBA00022840"/>
    </source>
</evidence>
<dbReference type="InterPro" id="IPR050534">
    <property type="entry name" value="Coronavir_polyprotein_1ab"/>
</dbReference>
<dbReference type="Pfam" id="PF13538">
    <property type="entry name" value="UvrD_C_2"/>
    <property type="match status" value="1"/>
</dbReference>
<dbReference type="Pfam" id="PF13604">
    <property type="entry name" value="AAA_30"/>
    <property type="match status" value="1"/>
</dbReference>
<dbReference type="GO" id="GO:0005524">
    <property type="term" value="F:ATP binding"/>
    <property type="evidence" value="ECO:0007669"/>
    <property type="project" value="UniProtKB-KW"/>
</dbReference>
<dbReference type="Gene3D" id="1.10.10.2220">
    <property type="match status" value="1"/>
</dbReference>
<dbReference type="GO" id="GO:0003678">
    <property type="term" value="F:DNA helicase activity"/>
    <property type="evidence" value="ECO:0007669"/>
    <property type="project" value="UniProtKB-ARBA"/>
</dbReference>
<reference evidence="4 5" key="1">
    <citation type="submission" date="2010-12" db="EMBL/GenBank/DDBJ databases">
        <authorList>
            <person name="Muzny D."/>
            <person name="Qin X."/>
            <person name="Deng J."/>
            <person name="Jiang H."/>
            <person name="Liu Y."/>
            <person name="Qu J."/>
            <person name="Song X.-Z."/>
            <person name="Zhang L."/>
            <person name="Thornton R."/>
            <person name="Coyle M."/>
            <person name="Francisco L."/>
            <person name="Jackson L."/>
            <person name="Javaid M."/>
            <person name="Korchina V."/>
            <person name="Kovar C."/>
            <person name="Mata R."/>
            <person name="Mathew T."/>
            <person name="Ngo R."/>
            <person name="Nguyen L."/>
            <person name="Nguyen N."/>
            <person name="Okwuonu G."/>
            <person name="Ongeri F."/>
            <person name="Pham C."/>
            <person name="Simmons D."/>
            <person name="Wilczek-Boney K."/>
            <person name="Hale W."/>
            <person name="Jakkamsetti A."/>
            <person name="Pham P."/>
            <person name="Ruth R."/>
            <person name="San Lucas F."/>
            <person name="Warren J."/>
            <person name="Zhang J."/>
            <person name="Zhao Z."/>
            <person name="Zhou C."/>
            <person name="Zhu D."/>
            <person name="Lee S."/>
            <person name="Bess C."/>
            <person name="Blankenburg K."/>
            <person name="Forbes L."/>
            <person name="Fu Q."/>
            <person name="Gubbala S."/>
            <person name="Hirani K."/>
            <person name="Jayaseelan J.C."/>
            <person name="Lara F."/>
            <person name="Munidasa M."/>
            <person name="Palculict T."/>
            <person name="Patil S."/>
            <person name="Pu L.-L."/>
            <person name="Saada N."/>
            <person name="Tang L."/>
            <person name="Weissenberger G."/>
            <person name="Zhu Y."/>
            <person name="Hemphill L."/>
            <person name="Shang Y."/>
            <person name="Youmans B."/>
            <person name="Ayvaz T."/>
            <person name="Ross M."/>
            <person name="Santibanez J."/>
            <person name="Aqrawi P."/>
            <person name="Gross S."/>
            <person name="Joshi V."/>
            <person name="Fowler G."/>
            <person name="Nazareth L."/>
            <person name="Reid J."/>
            <person name="Worley K."/>
            <person name="Petrosino J."/>
            <person name="Highlander S."/>
            <person name="Gibbs R."/>
        </authorList>
    </citation>
    <scope>NUCLEOTIDE SEQUENCE [LARGE SCALE GENOMIC DNA]</scope>
    <source>
        <strain evidence="4 5">DSM 3986</strain>
    </source>
</reference>
<feature type="domain" description="UvrD-like helicase C-terminal" evidence="3">
    <location>
        <begin position="1014"/>
        <end position="1060"/>
    </location>
</feature>
<evidence type="ECO:0000259" key="3">
    <source>
        <dbReference type="Pfam" id="PF13538"/>
    </source>
</evidence>
<dbReference type="Gene3D" id="3.40.91.30">
    <property type="match status" value="1"/>
</dbReference>
<keyword evidence="2" id="KW-0067">ATP-binding</keyword>
<dbReference type="SUPFAM" id="SSF52540">
    <property type="entry name" value="P-loop containing nucleoside triphosphate hydrolases"/>
    <property type="match status" value="2"/>
</dbReference>